<gene>
    <name evidence="2" type="ORF">S01H4_06390</name>
</gene>
<dbReference type="PANTHER" id="PTHR45036">
    <property type="entry name" value="METHYLTRANSFERASE LIKE 7B"/>
    <property type="match status" value="1"/>
</dbReference>
<dbReference type="InterPro" id="IPR029063">
    <property type="entry name" value="SAM-dependent_MTases_sf"/>
</dbReference>
<accession>X1BPV0</accession>
<dbReference type="SUPFAM" id="SSF53335">
    <property type="entry name" value="S-adenosyl-L-methionine-dependent methyltransferases"/>
    <property type="match status" value="1"/>
</dbReference>
<dbReference type="AlphaFoldDB" id="X1BPV0"/>
<dbReference type="Gene3D" id="3.40.50.150">
    <property type="entry name" value="Vaccinia Virus protein VP39"/>
    <property type="match status" value="1"/>
</dbReference>
<dbReference type="PANTHER" id="PTHR45036:SF1">
    <property type="entry name" value="METHYLTRANSFERASE LIKE 7A"/>
    <property type="match status" value="1"/>
</dbReference>
<comment type="caution">
    <text evidence="2">The sequence shown here is derived from an EMBL/GenBank/DDBJ whole genome shotgun (WGS) entry which is preliminary data.</text>
</comment>
<dbReference type="CDD" id="cd02440">
    <property type="entry name" value="AdoMet_MTases"/>
    <property type="match status" value="1"/>
</dbReference>
<dbReference type="Pfam" id="PF08241">
    <property type="entry name" value="Methyltransf_11"/>
    <property type="match status" value="1"/>
</dbReference>
<feature type="domain" description="Methyltransferase type 11" evidence="1">
    <location>
        <begin position="46"/>
        <end position="141"/>
    </location>
</feature>
<organism evidence="2">
    <name type="scientific">marine sediment metagenome</name>
    <dbReference type="NCBI Taxonomy" id="412755"/>
    <lineage>
        <taxon>unclassified sequences</taxon>
        <taxon>metagenomes</taxon>
        <taxon>ecological metagenomes</taxon>
    </lineage>
</organism>
<dbReference type="GO" id="GO:0008757">
    <property type="term" value="F:S-adenosylmethionine-dependent methyltransferase activity"/>
    <property type="evidence" value="ECO:0007669"/>
    <property type="project" value="InterPro"/>
</dbReference>
<protein>
    <recommendedName>
        <fullName evidence="1">Methyltransferase type 11 domain-containing protein</fullName>
    </recommendedName>
</protein>
<evidence type="ECO:0000313" key="2">
    <source>
        <dbReference type="EMBL" id="GAG74171.1"/>
    </source>
</evidence>
<dbReference type="InterPro" id="IPR013216">
    <property type="entry name" value="Methyltransf_11"/>
</dbReference>
<dbReference type="InterPro" id="IPR052356">
    <property type="entry name" value="Thiol_S-MT"/>
</dbReference>
<dbReference type="EMBL" id="BART01001963">
    <property type="protein sequence ID" value="GAG74171.1"/>
    <property type="molecule type" value="Genomic_DNA"/>
</dbReference>
<name>X1BPV0_9ZZZZ</name>
<evidence type="ECO:0000259" key="1">
    <source>
        <dbReference type="Pfam" id="PF08241"/>
    </source>
</evidence>
<sequence>MDKTFKIQKKYNRNAIVYDLIEFPVEKVLYSKWRKKYFSNLIGKVLDVGIGTGKNIDYYNNEAEVTGIDFSKKMLEKAKRKLKKSGRKNISLKLMDVENLKFRDNSFDYVITSSVFCSVPNPIEGLKEIKRVLKPNGKLIMVEHVLSKNKIIAFFENLFNPMVKFLTGVNINRNTRQNIEKSGMVVKKEKNLALIDIFRLFVAKK</sequence>
<proteinExistence type="predicted"/>
<reference evidence="2" key="1">
    <citation type="journal article" date="2014" name="Front. Microbiol.">
        <title>High frequency of phylogenetically diverse reductive dehalogenase-homologous genes in deep subseafloor sedimentary metagenomes.</title>
        <authorList>
            <person name="Kawai M."/>
            <person name="Futagami T."/>
            <person name="Toyoda A."/>
            <person name="Takaki Y."/>
            <person name="Nishi S."/>
            <person name="Hori S."/>
            <person name="Arai W."/>
            <person name="Tsubouchi T."/>
            <person name="Morono Y."/>
            <person name="Uchiyama I."/>
            <person name="Ito T."/>
            <person name="Fujiyama A."/>
            <person name="Inagaki F."/>
            <person name="Takami H."/>
        </authorList>
    </citation>
    <scope>NUCLEOTIDE SEQUENCE</scope>
    <source>
        <strain evidence="2">Expedition CK06-06</strain>
    </source>
</reference>